<evidence type="ECO:0000256" key="7">
    <source>
        <dbReference type="RuleBase" id="RU364101"/>
    </source>
</evidence>
<keyword evidence="7" id="KW-0653">Protein transport</keyword>
<proteinExistence type="inferred from homology"/>
<evidence type="ECO:0000313" key="12">
    <source>
        <dbReference type="Proteomes" id="UP001201163"/>
    </source>
</evidence>
<keyword evidence="7" id="KW-0072">Autophagy</keyword>
<comment type="function">
    <text evidence="6 7">Involved in the initiation of assembly of the COPII coat required for the formation of transport vesicles from the endoplasmic reticulum (ER) and the selection of cargo molecules. Also involved in autophagy.</text>
</comment>
<gene>
    <name evidence="11" type="ORF">EDB92DRAFT_1787866</name>
</gene>
<comment type="similarity">
    <text evidence="2 7">Belongs to the SEC16 family.</text>
</comment>
<evidence type="ECO:0000259" key="10">
    <source>
        <dbReference type="Pfam" id="PF12932"/>
    </source>
</evidence>
<dbReference type="CDD" id="cd09233">
    <property type="entry name" value="ACE1-Sec16-like"/>
    <property type="match status" value="1"/>
</dbReference>
<accession>A0AAD4LSU0</accession>
<feature type="compositionally biased region" description="Low complexity" evidence="8">
    <location>
        <begin position="709"/>
        <end position="723"/>
    </location>
</feature>
<evidence type="ECO:0000313" key="11">
    <source>
        <dbReference type="EMBL" id="KAH9001252.1"/>
    </source>
</evidence>
<reference evidence="11" key="1">
    <citation type="submission" date="2022-01" db="EMBL/GenBank/DDBJ databases">
        <title>Comparative genomics reveals a dynamic genome evolution in the ectomycorrhizal milk-cap (Lactarius) mushrooms.</title>
        <authorList>
            <consortium name="DOE Joint Genome Institute"/>
            <person name="Lebreton A."/>
            <person name="Tang N."/>
            <person name="Kuo A."/>
            <person name="LaButti K."/>
            <person name="Drula E."/>
            <person name="Barry K."/>
            <person name="Clum A."/>
            <person name="Lipzen A."/>
            <person name="Mousain D."/>
            <person name="Ng V."/>
            <person name="Wang R."/>
            <person name="Wang X."/>
            <person name="Dai Y."/>
            <person name="Henrissat B."/>
            <person name="Grigoriev I.V."/>
            <person name="Guerin-Laguette A."/>
            <person name="Yu F."/>
            <person name="Martin F.M."/>
        </authorList>
    </citation>
    <scope>NUCLEOTIDE SEQUENCE</scope>
    <source>
        <strain evidence="11">QP</strain>
    </source>
</reference>
<comment type="subcellular location">
    <subcellularLocation>
        <location evidence="1">Endoplasmic reticulum membrane</location>
        <topology evidence="1">Peripheral membrane protein</topology>
        <orientation evidence="1">Cytoplasmic side</orientation>
    </subcellularLocation>
</comment>
<dbReference type="GO" id="GO:0007030">
    <property type="term" value="P:Golgi organization"/>
    <property type="evidence" value="ECO:0007669"/>
    <property type="project" value="TreeGrafter"/>
</dbReference>
<keyword evidence="5 7" id="KW-0931">ER-Golgi transport</keyword>
<sequence>MYPAQTHPPYAPSPSLLGSNDPLGRTSSRAPVVSFGFGGNLVLCFHGSNTLNTGFDVALSSRQTTGILFRPLHAVIPESALDHISTSFPGPLFCDPGSPTGLVRAAATTQSKSNKARVIKYLEERAEEISRGLAYLGQGSAEHRQAEGKHVLVGLLKVLLKHDGHLSGSPEVEASVRAVLVPRINDASGLEKSTTSPKATLYGPDGAVAPLGLPAFDSHDRVLSVHTVRSSALDKIQDLLSRGERTAAYRYALDERLWAHAMVIASSVDKEAWKEVVNDFIRSELSSQATPSGTGREPLKVAYGLYSGQGAASVQGLVPPISLNKGGEMLHVPTLSHITPISPNALPHTPTVPIHADVLSKWPVTAAMLIPGPSASECSAALVALGDCLLANQWVEAAHACYLLAPQSGVLGTIGSPGRFALVGSRGPTAVPNFHVDDDAIVFAEIVEFALSLGPQSKGQEPFNGLPHLQSYKLVRAVNLAEMGHVLAANRYCEAITACLSRAPTGSHLELAEQLRELNDRLIGAPRLDKTGSWIGGKMSRPSLDSFGNWLGGRLTEFVAGGDDSPTANGDTTPHENKAFAGPFSHYSTITPSTTTSKAPSPQPTVVNHNVLADAQGTFPRRTGSAQAVRLNPHIPVDRASSAMEYRPIHRKSSPAPRIVSASAATTHFSHTSLRNNGYPQSSTLNGAYQQHESESPYAGYSTGTWWGSSVTEESTTTTPTATMFPNDRASSPSGFVSLMDGSSMPAVSASGSLSRSSTLTTHDENEDDDLGLGNSSGKHKASSDDSGTGNGAVPDPKAEQTTLQSRPGAKPSQQSSGWFSRWWNKEGSGGPVKATLGEESSFVYDKELKRWVNKKAGAEAMKPAAPPPPPTRAQTTSPGHTAPRIPTGTTPAPPPLRAASAIDLTASPPKRMVPRPRSTLASTEGESNTNGAPPGLGSTASPPPVPSGSPTPPPSRPRSQATKRNLRSRYVDVFQQPSVET</sequence>
<dbReference type="InterPro" id="IPR024298">
    <property type="entry name" value="Sec16_Sec23-bd"/>
</dbReference>
<feature type="compositionally biased region" description="Pro residues" evidence="8">
    <location>
        <begin position="942"/>
        <end position="957"/>
    </location>
</feature>
<dbReference type="PANTHER" id="PTHR13402:SF6">
    <property type="entry name" value="SECRETORY 16, ISOFORM I"/>
    <property type="match status" value="1"/>
</dbReference>
<dbReference type="EMBL" id="JAKELL010000001">
    <property type="protein sequence ID" value="KAH9001252.1"/>
    <property type="molecule type" value="Genomic_DNA"/>
</dbReference>
<dbReference type="GO" id="GO:0012507">
    <property type="term" value="C:ER to Golgi transport vesicle membrane"/>
    <property type="evidence" value="ECO:0007669"/>
    <property type="project" value="TreeGrafter"/>
</dbReference>
<evidence type="ECO:0000256" key="1">
    <source>
        <dbReference type="ARBA" id="ARBA00004397"/>
    </source>
</evidence>
<dbReference type="InterPro" id="IPR024340">
    <property type="entry name" value="Sec16_CCD"/>
</dbReference>
<dbReference type="Pfam" id="PF12931">
    <property type="entry name" value="TPR_Sec16"/>
    <property type="match status" value="1"/>
</dbReference>
<feature type="compositionally biased region" description="Low complexity" evidence="8">
    <location>
        <begin position="749"/>
        <end position="761"/>
    </location>
</feature>
<dbReference type="Gene3D" id="1.25.40.1030">
    <property type="match status" value="1"/>
</dbReference>
<dbReference type="AlphaFoldDB" id="A0AAD4LSU0"/>
<evidence type="ECO:0000256" key="3">
    <source>
        <dbReference type="ARBA" id="ARBA00022448"/>
    </source>
</evidence>
<evidence type="ECO:0000256" key="6">
    <source>
        <dbReference type="ARBA" id="ARBA00024687"/>
    </source>
</evidence>
<keyword evidence="3 7" id="KW-0813">Transport</keyword>
<feature type="domain" description="Sec16 Sec23-binding" evidence="9">
    <location>
        <begin position="236"/>
        <end position="561"/>
    </location>
</feature>
<evidence type="ECO:0000259" key="9">
    <source>
        <dbReference type="Pfam" id="PF12931"/>
    </source>
</evidence>
<dbReference type="Proteomes" id="UP001201163">
    <property type="component" value="Unassembled WGS sequence"/>
</dbReference>
<evidence type="ECO:0000256" key="5">
    <source>
        <dbReference type="ARBA" id="ARBA00022892"/>
    </source>
</evidence>
<dbReference type="GO" id="GO:0070973">
    <property type="term" value="P:protein localization to endoplasmic reticulum exit site"/>
    <property type="evidence" value="ECO:0007669"/>
    <property type="project" value="TreeGrafter"/>
</dbReference>
<dbReference type="GO" id="GO:0070971">
    <property type="term" value="C:endoplasmic reticulum exit site"/>
    <property type="evidence" value="ECO:0007669"/>
    <property type="project" value="TreeGrafter"/>
</dbReference>
<dbReference type="GO" id="GO:0016192">
    <property type="term" value="P:vesicle-mediated transport"/>
    <property type="evidence" value="ECO:0007669"/>
    <property type="project" value="UniProtKB-KW"/>
</dbReference>
<keyword evidence="4 7" id="KW-0256">Endoplasmic reticulum</keyword>
<organism evidence="11 12">
    <name type="scientific">Lactarius akahatsu</name>
    <dbReference type="NCBI Taxonomy" id="416441"/>
    <lineage>
        <taxon>Eukaryota</taxon>
        <taxon>Fungi</taxon>
        <taxon>Dikarya</taxon>
        <taxon>Basidiomycota</taxon>
        <taxon>Agaricomycotina</taxon>
        <taxon>Agaricomycetes</taxon>
        <taxon>Russulales</taxon>
        <taxon>Russulaceae</taxon>
        <taxon>Lactarius</taxon>
    </lineage>
</organism>
<keyword evidence="7" id="KW-0472">Membrane</keyword>
<dbReference type="Pfam" id="PF12932">
    <property type="entry name" value="Sec16"/>
    <property type="match status" value="1"/>
</dbReference>
<feature type="compositionally biased region" description="Polar residues" evidence="8">
    <location>
        <begin position="800"/>
        <end position="819"/>
    </location>
</feature>
<dbReference type="GO" id="GO:0006914">
    <property type="term" value="P:autophagy"/>
    <property type="evidence" value="ECO:0007669"/>
    <property type="project" value="UniProtKB-KW"/>
</dbReference>
<feature type="region of interest" description="Disordered" evidence="8">
    <location>
        <begin position="743"/>
        <end position="842"/>
    </location>
</feature>
<feature type="domain" description="Sec16 central conserved" evidence="10">
    <location>
        <begin position="30"/>
        <end position="164"/>
    </location>
</feature>
<feature type="region of interest" description="Disordered" evidence="8">
    <location>
        <begin position="1"/>
        <end position="23"/>
    </location>
</feature>
<dbReference type="PANTHER" id="PTHR13402">
    <property type="entry name" value="RGPR-RELATED"/>
    <property type="match status" value="1"/>
</dbReference>
<feature type="region of interest" description="Disordered" evidence="8">
    <location>
        <begin position="709"/>
        <end position="729"/>
    </location>
</feature>
<evidence type="ECO:0000256" key="2">
    <source>
        <dbReference type="ARBA" id="ARBA00005927"/>
    </source>
</evidence>
<feature type="region of interest" description="Disordered" evidence="8">
    <location>
        <begin position="856"/>
        <end position="982"/>
    </location>
</feature>
<keyword evidence="12" id="KW-1185">Reference proteome</keyword>
<dbReference type="GO" id="GO:0005789">
    <property type="term" value="C:endoplasmic reticulum membrane"/>
    <property type="evidence" value="ECO:0007669"/>
    <property type="project" value="UniProtKB-SubCell"/>
</dbReference>
<name>A0AAD4LSU0_9AGAM</name>
<dbReference type="GO" id="GO:0015031">
    <property type="term" value="P:protein transport"/>
    <property type="evidence" value="ECO:0007669"/>
    <property type="project" value="UniProtKB-KW"/>
</dbReference>
<evidence type="ECO:0000256" key="8">
    <source>
        <dbReference type="SAM" id="MobiDB-lite"/>
    </source>
</evidence>
<feature type="compositionally biased region" description="Polar residues" evidence="8">
    <location>
        <begin position="920"/>
        <end position="932"/>
    </location>
</feature>
<comment type="caution">
    <text evidence="11">The sequence shown here is derived from an EMBL/GenBank/DDBJ whole genome shotgun (WGS) entry which is preliminary data.</text>
</comment>
<protein>
    <recommendedName>
        <fullName evidence="7">Protein transport protein sec16</fullName>
    </recommendedName>
</protein>
<evidence type="ECO:0000256" key="4">
    <source>
        <dbReference type="ARBA" id="ARBA00022824"/>
    </source>
</evidence>